<keyword evidence="2" id="KW-0963">Cytoplasm</keyword>
<proteinExistence type="predicted"/>
<feature type="domain" description="Ubiquitin-like" evidence="3">
    <location>
        <begin position="1"/>
        <end position="76"/>
    </location>
</feature>
<keyword evidence="5" id="KW-1185">Reference proteome</keyword>
<protein>
    <recommendedName>
        <fullName evidence="3">Ubiquitin-like domain-containing protein</fullName>
    </recommendedName>
</protein>
<dbReference type="PANTHER" id="PTHR46555:SF1">
    <property type="entry name" value="UBIQUITIN-LIKE PROTEIN 4A"/>
    <property type="match status" value="1"/>
</dbReference>
<dbReference type="Pfam" id="PF17840">
    <property type="entry name" value="Tugs"/>
    <property type="match status" value="1"/>
</dbReference>
<organism evidence="4 5">
    <name type="scientific">Paralvinella palmiformis</name>
    <dbReference type="NCBI Taxonomy" id="53620"/>
    <lineage>
        <taxon>Eukaryota</taxon>
        <taxon>Metazoa</taxon>
        <taxon>Spiralia</taxon>
        <taxon>Lophotrochozoa</taxon>
        <taxon>Annelida</taxon>
        <taxon>Polychaeta</taxon>
        <taxon>Sedentaria</taxon>
        <taxon>Canalipalpata</taxon>
        <taxon>Terebellida</taxon>
        <taxon>Terebelliformia</taxon>
        <taxon>Alvinellidae</taxon>
        <taxon>Paralvinella</taxon>
    </lineage>
</organism>
<sequence length="141" mass="16406">MRVHIKILKGDGCIVDVKEQDKVLCIKEKVELQLNVPVVAQRLVHRGKPLSDEWTLKQCGVKDGTKLFLVVKKEEELGSTSQTSRLNFWDEMHYFLLKHYRQGDAKQILEHFTKDFQRSINSLSLDDIERIASLKLKQEDT</sequence>
<dbReference type="Pfam" id="PF00240">
    <property type="entry name" value="ubiquitin"/>
    <property type="match status" value="1"/>
</dbReference>
<dbReference type="InterPro" id="IPR029071">
    <property type="entry name" value="Ubiquitin-like_domsf"/>
</dbReference>
<dbReference type="AlphaFoldDB" id="A0AAD9N6S6"/>
<evidence type="ECO:0000313" key="5">
    <source>
        <dbReference type="Proteomes" id="UP001208570"/>
    </source>
</evidence>
<dbReference type="Proteomes" id="UP001208570">
    <property type="component" value="Unassembled WGS sequence"/>
</dbReference>
<reference evidence="4" key="1">
    <citation type="journal article" date="2023" name="Mol. Biol. Evol.">
        <title>Third-Generation Sequencing Reveals the Adaptive Role of the Epigenome in Three Deep-Sea Polychaetes.</title>
        <authorList>
            <person name="Perez M."/>
            <person name="Aroh O."/>
            <person name="Sun Y."/>
            <person name="Lan Y."/>
            <person name="Juniper S.K."/>
            <person name="Young C.R."/>
            <person name="Angers B."/>
            <person name="Qian P.Y."/>
        </authorList>
    </citation>
    <scope>NUCLEOTIDE SEQUENCE</scope>
    <source>
        <strain evidence="4">P08H-3</strain>
    </source>
</reference>
<dbReference type="SMART" id="SM00213">
    <property type="entry name" value="UBQ"/>
    <property type="match status" value="1"/>
</dbReference>
<dbReference type="GO" id="GO:0071818">
    <property type="term" value="C:BAT3 complex"/>
    <property type="evidence" value="ECO:0007669"/>
    <property type="project" value="TreeGrafter"/>
</dbReference>
<dbReference type="EMBL" id="JAODUP010000188">
    <property type="protein sequence ID" value="KAK2157598.1"/>
    <property type="molecule type" value="Genomic_DNA"/>
</dbReference>
<dbReference type="InterPro" id="IPR000626">
    <property type="entry name" value="Ubiquitin-like_dom"/>
</dbReference>
<dbReference type="PROSITE" id="PS50053">
    <property type="entry name" value="UBIQUITIN_2"/>
    <property type="match status" value="1"/>
</dbReference>
<dbReference type="InterPro" id="IPR047154">
    <property type="entry name" value="UBL4A-like"/>
</dbReference>
<accession>A0AAD9N6S6</accession>
<dbReference type="InterPro" id="IPR041421">
    <property type="entry name" value="Ubl4_C_TUGS"/>
</dbReference>
<evidence type="ECO:0000259" key="3">
    <source>
        <dbReference type="PROSITE" id="PS50053"/>
    </source>
</evidence>
<dbReference type="Gene3D" id="3.10.20.90">
    <property type="entry name" value="Phosphatidylinositol 3-kinase Catalytic Subunit, Chain A, domain 1"/>
    <property type="match status" value="1"/>
</dbReference>
<dbReference type="GO" id="GO:0071816">
    <property type="term" value="P:tail-anchored membrane protein insertion into ER membrane"/>
    <property type="evidence" value="ECO:0007669"/>
    <property type="project" value="TreeGrafter"/>
</dbReference>
<evidence type="ECO:0000313" key="4">
    <source>
        <dbReference type="EMBL" id="KAK2157598.1"/>
    </source>
</evidence>
<comment type="subcellular location">
    <subcellularLocation>
        <location evidence="1">Cytoplasm</location>
        <location evidence="1">Cytosol</location>
    </subcellularLocation>
</comment>
<comment type="caution">
    <text evidence="4">The sequence shown here is derived from an EMBL/GenBank/DDBJ whole genome shotgun (WGS) entry which is preliminary data.</text>
</comment>
<dbReference type="SUPFAM" id="SSF54236">
    <property type="entry name" value="Ubiquitin-like"/>
    <property type="match status" value="1"/>
</dbReference>
<evidence type="ECO:0000256" key="2">
    <source>
        <dbReference type="ARBA" id="ARBA00022490"/>
    </source>
</evidence>
<name>A0AAD9N6S6_9ANNE</name>
<dbReference type="GO" id="GO:0051087">
    <property type="term" value="F:protein-folding chaperone binding"/>
    <property type="evidence" value="ECO:0007669"/>
    <property type="project" value="TreeGrafter"/>
</dbReference>
<dbReference type="PANTHER" id="PTHR46555">
    <property type="entry name" value="UBIQUITIN-LIKE PROTEIN 4A"/>
    <property type="match status" value="1"/>
</dbReference>
<evidence type="ECO:0000256" key="1">
    <source>
        <dbReference type="ARBA" id="ARBA00004514"/>
    </source>
</evidence>
<gene>
    <name evidence="4" type="ORF">LSH36_188g05025</name>
</gene>
<dbReference type="GO" id="GO:0006620">
    <property type="term" value="P:post-translational protein targeting to endoplasmic reticulum membrane"/>
    <property type="evidence" value="ECO:0007669"/>
    <property type="project" value="InterPro"/>
</dbReference>